<dbReference type="InterPro" id="IPR051528">
    <property type="entry name" value="KRTAP_type_19"/>
</dbReference>
<keyword evidence="7" id="KW-1185">Reference proteome</keyword>
<dbReference type="InterPro" id="IPR021743">
    <property type="entry name" value="KRTAP_type8/19/20/21/22"/>
</dbReference>
<evidence type="ECO:0000313" key="7">
    <source>
        <dbReference type="Proteomes" id="UP000472240"/>
    </source>
</evidence>
<evidence type="ECO:0000256" key="2">
    <source>
        <dbReference type="ARBA" id="ARBA00011662"/>
    </source>
</evidence>
<protein>
    <submittedName>
        <fullName evidence="6">Keratin associated protein 19-4</fullName>
    </submittedName>
</protein>
<evidence type="ECO:0000256" key="4">
    <source>
        <dbReference type="ARBA" id="ARBA00022744"/>
    </source>
</evidence>
<evidence type="ECO:0000256" key="5">
    <source>
        <dbReference type="ARBA" id="ARBA00038294"/>
    </source>
</evidence>
<comment type="similarity">
    <text evidence="5">Belongs to the KRTAP type 19 family.</text>
</comment>
<comment type="subunit">
    <text evidence="2">Interacts with hair keratins.</text>
</comment>
<keyword evidence="4" id="KW-0416">Keratin</keyword>
<reference evidence="7" key="3">
    <citation type="submission" date="2018-12" db="EMBL/GenBank/DDBJ databases">
        <title>G10K-VGP greater horseshoe bat female genome, primary haplotype.</title>
        <authorList>
            <person name="Teeling E."/>
            <person name="Myers G."/>
            <person name="Vernes S."/>
            <person name="Pippel M."/>
            <person name="Winkler S."/>
            <person name="Fedrigo O."/>
            <person name="Rhie A."/>
            <person name="Koren S."/>
            <person name="Phillippy A."/>
            <person name="Lewin H."/>
            <person name="Damas J."/>
            <person name="Howe K."/>
            <person name="Mountcastle J."/>
            <person name="Jarvis E.D."/>
        </authorList>
    </citation>
    <scope>NUCLEOTIDE SEQUENCE [LARGE SCALE GENOMIC DNA]</scope>
</reference>
<dbReference type="GO" id="GO:0005829">
    <property type="term" value="C:cytosol"/>
    <property type="evidence" value="ECO:0007669"/>
    <property type="project" value="UniProtKB-ARBA"/>
</dbReference>
<name>A0A671EPZ0_RHIFE</name>
<dbReference type="FunCoup" id="A0A671EPZ0">
    <property type="interactions" value="15"/>
</dbReference>
<dbReference type="Ensembl" id="ENSRFET00010016584.1">
    <property type="protein sequence ID" value="ENSRFEP00010015185.1"/>
    <property type="gene ID" value="ENSRFEG00010010288.1"/>
</dbReference>
<dbReference type="PANTHER" id="PTHR38140:SF5">
    <property type="entry name" value="KERATIN-ASSOCIATED PROTEIN 19-4-RELATED"/>
    <property type="match status" value="1"/>
</dbReference>
<evidence type="ECO:0000256" key="1">
    <source>
        <dbReference type="ARBA" id="ARBA00003327"/>
    </source>
</evidence>
<dbReference type="AlphaFoldDB" id="A0A671EPZ0"/>
<keyword evidence="3" id="KW-0677">Repeat</keyword>
<organism evidence="6 7">
    <name type="scientific">Rhinolophus ferrumequinum</name>
    <name type="common">Greater horseshoe bat</name>
    <dbReference type="NCBI Taxonomy" id="59479"/>
    <lineage>
        <taxon>Eukaryota</taxon>
        <taxon>Metazoa</taxon>
        <taxon>Chordata</taxon>
        <taxon>Craniata</taxon>
        <taxon>Vertebrata</taxon>
        <taxon>Euteleostomi</taxon>
        <taxon>Mammalia</taxon>
        <taxon>Eutheria</taxon>
        <taxon>Laurasiatheria</taxon>
        <taxon>Chiroptera</taxon>
        <taxon>Yinpterochiroptera</taxon>
        <taxon>Rhinolophoidea</taxon>
        <taxon>Rhinolophidae</taxon>
        <taxon>Rhinolophinae</taxon>
        <taxon>Rhinolophus</taxon>
    </lineage>
</organism>
<dbReference type="InParanoid" id="A0A671EPZ0"/>
<dbReference type="GeneTree" id="ENSGT00950000183791"/>
<reference evidence="6 7" key="1">
    <citation type="journal article" date="2015" name="Annu Rev Anim Biosci">
        <title>The Genome 10K Project: a way forward.</title>
        <authorList>
            <person name="Koepfli K.P."/>
            <person name="Paten B."/>
            <person name="O'Brien S.J."/>
            <person name="Koepfli K.P."/>
            <person name="Paten B."/>
            <person name="Antunes A."/>
            <person name="Belov K."/>
            <person name="Bustamante C."/>
            <person name="Castoe T.A."/>
            <person name="Clawson H."/>
            <person name="Crawford A.J."/>
            <person name="Diekhans M."/>
            <person name="Distel D."/>
            <person name="Durbin R."/>
            <person name="Earl D."/>
            <person name="Fujita M.K."/>
            <person name="Gamble T."/>
            <person name="Georges A."/>
            <person name="Gemmell N."/>
            <person name="Gilbert M.T."/>
            <person name="Graves J.M."/>
            <person name="Green R.E."/>
            <person name="Hickey G."/>
            <person name="Jarvis E.D."/>
            <person name="Johnson W."/>
            <person name="Komissarov A."/>
            <person name="Korf I."/>
            <person name="Kuhn R."/>
            <person name="Larkin D.M."/>
            <person name="Lewin H."/>
            <person name="Lopez J.V."/>
            <person name="Ma J."/>
            <person name="Marques-Bonet T."/>
            <person name="Miller W."/>
            <person name="Murphy R."/>
            <person name="Pevzner P."/>
            <person name="Shapiro B."/>
            <person name="Steiner C."/>
            <person name="Tamazian G."/>
            <person name="Venkatesh B."/>
            <person name="Wang J."/>
            <person name="Wayne R."/>
            <person name="Wiley E."/>
            <person name="Yang H."/>
            <person name="Zhang G."/>
            <person name="Haussler D."/>
            <person name="Ryder O."/>
            <person name="O'Brien S.J."/>
        </authorList>
    </citation>
    <scope>NUCLEOTIDE SEQUENCE</scope>
</reference>
<dbReference type="PANTHER" id="PTHR38140">
    <property type="entry name" value="KERATIN-ASSOCIATED PROTEIN 19-3-RELATED"/>
    <property type="match status" value="1"/>
</dbReference>
<sequence>VSYYGNHYGSLGYSYGSFGGLGYGYVCGCGSFHRLGYSCGYGGYESGCCRPWCYGEYGFSGFY</sequence>
<reference evidence="6 7" key="2">
    <citation type="journal article" date="2018" name="Annu Rev Anim Biosci">
        <title>Bat Biology, Genomes, and the Bat1K Project: To Generate Chromosome-Level Genomes for All Living Bat Species.</title>
        <authorList>
            <person name="Teeling E.C."/>
            <person name="Vernes S.C."/>
            <person name="Davalos L.M."/>
            <person name="Ray D.A."/>
            <person name="Gilbert M.T.P."/>
            <person name="Myers E."/>
        </authorList>
    </citation>
    <scope>NUCLEOTIDE SEQUENCE</scope>
</reference>
<dbReference type="OMA" id="YRSCHPS"/>
<dbReference type="Proteomes" id="UP000472240">
    <property type="component" value="Chromosome 2"/>
</dbReference>
<reference evidence="6" key="5">
    <citation type="submission" date="2025-09" db="UniProtKB">
        <authorList>
            <consortium name="Ensembl"/>
        </authorList>
    </citation>
    <scope>IDENTIFICATION</scope>
</reference>
<reference evidence="6" key="4">
    <citation type="submission" date="2025-08" db="UniProtKB">
        <authorList>
            <consortium name="Ensembl"/>
        </authorList>
    </citation>
    <scope>IDENTIFICATION</scope>
</reference>
<evidence type="ECO:0000313" key="6">
    <source>
        <dbReference type="Ensembl" id="ENSRFEP00010015185.1"/>
    </source>
</evidence>
<evidence type="ECO:0000256" key="3">
    <source>
        <dbReference type="ARBA" id="ARBA00022737"/>
    </source>
</evidence>
<proteinExistence type="inferred from homology"/>
<accession>A0A671EPZ0</accession>
<dbReference type="GO" id="GO:0005882">
    <property type="term" value="C:intermediate filament"/>
    <property type="evidence" value="ECO:0007669"/>
    <property type="project" value="UniProtKB-KW"/>
</dbReference>
<dbReference type="Pfam" id="PF11759">
    <property type="entry name" value="KRTAP"/>
    <property type="match status" value="1"/>
</dbReference>
<comment type="function">
    <text evidence="1">In the hair cortex, hair keratin intermediate filaments are embedded in an interfilamentous matrix, consisting of hair keratin-associated proteins (KRTAP), which are essential for the formation of a rigid and resistant hair shaft through their extensive disulfide bond cross-linking with abundant cysteine residues of hair keratins. The matrix proteins include the high-sulfur and high-glycine-tyrosine keratins.</text>
</comment>